<dbReference type="InterPro" id="IPR027417">
    <property type="entry name" value="P-loop_NTPase"/>
</dbReference>
<dbReference type="PANTHER" id="PTHR37807">
    <property type="entry name" value="OS07G0160300 PROTEIN"/>
    <property type="match status" value="1"/>
</dbReference>
<reference evidence="2" key="1">
    <citation type="journal article" date="2019" name="Int. J. Syst. Evol. Microbiol.">
        <title>The Global Catalogue of Microorganisms (GCM) 10K type strain sequencing project: providing services to taxonomists for standard genome sequencing and annotation.</title>
        <authorList>
            <consortium name="The Broad Institute Genomics Platform"/>
            <consortium name="The Broad Institute Genome Sequencing Center for Infectious Disease"/>
            <person name="Wu L."/>
            <person name="Ma J."/>
        </authorList>
    </citation>
    <scope>NUCLEOTIDE SEQUENCE [LARGE SCALE GENOMIC DNA]</scope>
    <source>
        <strain evidence="2">ZS-22-S1</strain>
    </source>
</reference>
<dbReference type="Pfam" id="PF13671">
    <property type="entry name" value="AAA_33"/>
    <property type="match status" value="1"/>
</dbReference>
<dbReference type="RefSeq" id="WP_378055132.1">
    <property type="nucleotide sequence ID" value="NZ_JBHSIS010000003.1"/>
</dbReference>
<evidence type="ECO:0000313" key="1">
    <source>
        <dbReference type="EMBL" id="MFC4853155.1"/>
    </source>
</evidence>
<keyword evidence="2" id="KW-1185">Reference proteome</keyword>
<dbReference type="Gene3D" id="3.40.50.300">
    <property type="entry name" value="P-loop containing nucleotide triphosphate hydrolases"/>
    <property type="match status" value="1"/>
</dbReference>
<accession>A0ABV9RV07</accession>
<protein>
    <submittedName>
        <fullName evidence="1">AAA family ATPase</fullName>
    </submittedName>
</protein>
<organism evidence="1 2">
    <name type="scientific">Actinophytocola glycyrrhizae</name>
    <dbReference type="NCBI Taxonomy" id="2044873"/>
    <lineage>
        <taxon>Bacteria</taxon>
        <taxon>Bacillati</taxon>
        <taxon>Actinomycetota</taxon>
        <taxon>Actinomycetes</taxon>
        <taxon>Pseudonocardiales</taxon>
        <taxon>Pseudonocardiaceae</taxon>
    </lineage>
</organism>
<sequence>MNSVSVDAFTDGGTEEPRRSRSMLVVVGGLPATGKTTVSRAAAGRIGAAYLRIDTIEQALSEFADREGPCDELRHAVTQGLGYDVAYAVARDLLRQGRHVFAECVNPLMITRKAWRDVAETTGAHLVEVELVCSDPAEHERRATTRTVDIPGLFLPSWADILEREYEPWDRAHVELDTAGTSAEATVTSLCEALGIDT</sequence>
<dbReference type="SUPFAM" id="SSF52540">
    <property type="entry name" value="P-loop containing nucleoside triphosphate hydrolases"/>
    <property type="match status" value="1"/>
</dbReference>
<dbReference type="Proteomes" id="UP001595859">
    <property type="component" value="Unassembled WGS sequence"/>
</dbReference>
<dbReference type="EMBL" id="JBHSIS010000003">
    <property type="protein sequence ID" value="MFC4853155.1"/>
    <property type="molecule type" value="Genomic_DNA"/>
</dbReference>
<evidence type="ECO:0000313" key="2">
    <source>
        <dbReference type="Proteomes" id="UP001595859"/>
    </source>
</evidence>
<name>A0ABV9RV07_9PSEU</name>
<gene>
    <name evidence="1" type="ORF">ACFPCV_06550</name>
</gene>
<proteinExistence type="predicted"/>
<dbReference type="PANTHER" id="PTHR37807:SF3">
    <property type="entry name" value="OS07G0160300 PROTEIN"/>
    <property type="match status" value="1"/>
</dbReference>
<comment type="caution">
    <text evidence="1">The sequence shown here is derived from an EMBL/GenBank/DDBJ whole genome shotgun (WGS) entry which is preliminary data.</text>
</comment>